<dbReference type="Pfam" id="PF13333">
    <property type="entry name" value="rve_2"/>
    <property type="match status" value="1"/>
</dbReference>
<dbReference type="EMBL" id="CAACVI010000034">
    <property type="protein sequence ID" value="VEN74503.1"/>
    <property type="molecule type" value="Genomic_DNA"/>
</dbReference>
<dbReference type="EMBL" id="CAACVI010000007">
    <property type="protein sequence ID" value="VEN73288.1"/>
    <property type="molecule type" value="Genomic_DNA"/>
</dbReference>
<organism evidence="4">
    <name type="scientific">uncultured Desulfobacteraceae bacterium</name>
    <dbReference type="NCBI Taxonomy" id="218296"/>
    <lineage>
        <taxon>Bacteria</taxon>
        <taxon>Pseudomonadati</taxon>
        <taxon>Thermodesulfobacteriota</taxon>
        <taxon>Desulfobacteria</taxon>
        <taxon>Desulfobacterales</taxon>
        <taxon>Desulfobacteraceae</taxon>
        <taxon>environmental samples</taxon>
    </lineage>
</organism>
<dbReference type="Gene3D" id="3.30.420.10">
    <property type="entry name" value="Ribonuclease H-like superfamily/Ribonuclease H"/>
    <property type="match status" value="1"/>
</dbReference>
<dbReference type="PROSITE" id="PS50994">
    <property type="entry name" value="INTEGRASE"/>
    <property type="match status" value="1"/>
</dbReference>
<dbReference type="NCBIfam" id="NF033516">
    <property type="entry name" value="transpos_IS3"/>
    <property type="match status" value="1"/>
</dbReference>
<feature type="domain" description="Integrase catalytic" evidence="1">
    <location>
        <begin position="83"/>
        <end position="246"/>
    </location>
</feature>
<dbReference type="InterPro" id="IPR012337">
    <property type="entry name" value="RNaseH-like_sf"/>
</dbReference>
<dbReference type="AlphaFoldDB" id="A0A484HNC0"/>
<proteinExistence type="predicted"/>
<gene>
    <name evidence="2" type="ORF">EPICR_150003</name>
    <name evidence="3" type="ORF">EPICR_20026</name>
    <name evidence="4" type="ORF">EPICR_320001</name>
    <name evidence="5" type="ORF">EPICR_40082</name>
</gene>
<dbReference type="Pfam" id="PF13276">
    <property type="entry name" value="HTH_21"/>
    <property type="match status" value="1"/>
</dbReference>
<dbReference type="InterPro" id="IPR001584">
    <property type="entry name" value="Integrase_cat-core"/>
</dbReference>
<sequence>MHRERERLIPKVKEIHRLSRASYGTRRISKELEAQGESCGRAKAGTLMKLAGVEVKQRRKFKATTNSKHNLPVAPNLLARKFSSPEPDRVYCSDITYIWTNEGWLYLAVVLDLYSRRVVGWSMSDRITRKLVMDSLRMAIWRRRSGPGLIFHSDRGSQYCSKDFQEMLKVNGIISSMSRKGDCWDNSVAESFFGSLKTERVFDSRYFRREEARRDIVDYIEMFYNSKRRHSYLGYLSPKEFEKMTALKKAA</sequence>
<dbReference type="GO" id="GO:0015074">
    <property type="term" value="P:DNA integration"/>
    <property type="evidence" value="ECO:0007669"/>
    <property type="project" value="InterPro"/>
</dbReference>
<dbReference type="InterPro" id="IPR050900">
    <property type="entry name" value="Transposase_IS3/IS150/IS904"/>
</dbReference>
<dbReference type="GO" id="GO:0003676">
    <property type="term" value="F:nucleic acid binding"/>
    <property type="evidence" value="ECO:0007669"/>
    <property type="project" value="InterPro"/>
</dbReference>
<dbReference type="EMBL" id="CAACVI010000012">
    <property type="protein sequence ID" value="VEN73566.1"/>
    <property type="molecule type" value="Genomic_DNA"/>
</dbReference>
<dbReference type="PANTHER" id="PTHR46889">
    <property type="entry name" value="TRANSPOSASE INSF FOR INSERTION SEQUENCE IS3B-RELATED"/>
    <property type="match status" value="1"/>
</dbReference>
<evidence type="ECO:0000259" key="1">
    <source>
        <dbReference type="PROSITE" id="PS50994"/>
    </source>
</evidence>
<evidence type="ECO:0000313" key="4">
    <source>
        <dbReference type="EMBL" id="VEN74415.1"/>
    </source>
</evidence>
<protein>
    <recommendedName>
        <fullName evidence="1">Integrase catalytic domain-containing protein</fullName>
    </recommendedName>
</protein>
<evidence type="ECO:0000313" key="2">
    <source>
        <dbReference type="EMBL" id="VEN73288.1"/>
    </source>
</evidence>
<name>A0A484HNC0_9BACT</name>
<dbReference type="SUPFAM" id="SSF53098">
    <property type="entry name" value="Ribonuclease H-like"/>
    <property type="match status" value="1"/>
</dbReference>
<dbReference type="EMBL" id="CAACVI010000026">
    <property type="protein sequence ID" value="VEN74415.1"/>
    <property type="molecule type" value="Genomic_DNA"/>
</dbReference>
<reference evidence="4" key="1">
    <citation type="submission" date="2019-01" db="EMBL/GenBank/DDBJ databases">
        <authorList>
            <consortium name="Genoscope - CEA"/>
            <person name="William W."/>
        </authorList>
    </citation>
    <scope>NUCLEOTIDE SEQUENCE</scope>
    <source>
        <strain evidence="4">CR-1</strain>
    </source>
</reference>
<accession>A0A484HNC0</accession>
<dbReference type="Pfam" id="PF00665">
    <property type="entry name" value="rve"/>
    <property type="match status" value="1"/>
</dbReference>
<dbReference type="InterPro" id="IPR036397">
    <property type="entry name" value="RNaseH_sf"/>
</dbReference>
<evidence type="ECO:0000313" key="5">
    <source>
        <dbReference type="EMBL" id="VEN74503.1"/>
    </source>
</evidence>
<evidence type="ECO:0000313" key="3">
    <source>
        <dbReference type="EMBL" id="VEN73566.1"/>
    </source>
</evidence>
<dbReference type="InterPro" id="IPR048020">
    <property type="entry name" value="Transpos_IS3"/>
</dbReference>
<dbReference type="PANTHER" id="PTHR46889:SF4">
    <property type="entry name" value="TRANSPOSASE INSO FOR INSERTION SEQUENCE ELEMENT IS911B-RELATED"/>
    <property type="match status" value="1"/>
</dbReference>
<dbReference type="InterPro" id="IPR025948">
    <property type="entry name" value="HTH-like_dom"/>
</dbReference>